<protein>
    <submittedName>
        <fullName evidence="1">Voltage-dependent anion-selective channel</fullName>
    </submittedName>
</protein>
<comment type="caution">
    <text evidence="1">The sequence shown here is derived from an EMBL/GenBank/DDBJ whole genome shotgun (WGS) entry which is preliminary data.</text>
</comment>
<evidence type="ECO:0000313" key="2">
    <source>
        <dbReference type="Proteomes" id="UP001146793"/>
    </source>
</evidence>
<sequence>MWNSWKVTQFKALGSQIKQVLDGYQTDHIIAFRSSAINDFVFSAHNKIQKAEEGWILSSHFAASYKVNKWLKVTPAISTPSSFYLNFHFDPYDDNSFQFGLIGKNSVDKRPIEGIEATAWGSFKHRFFTLNGITDFKSKAVSFSGTTGYNNLSLGVSGKIELEQLAAGQCHKENRRANNDDFQKVVPFVEIKAVYQPHQDLVFSGSLINLNKAISLSSYYKASPSLSLAFMIKRDLTNEKNQKFHSAFGISKKINDRISIKSKLSDFRYNQIAIKYSSDNSFSISVSAFADLANLSNLSQYKVGISVGWDLSNKSGYNSKKNRKLLPLLSCFTRK</sequence>
<gene>
    <name evidence="1" type="ORF">M0812_14960</name>
</gene>
<dbReference type="EMBL" id="JANTQA010000032">
    <property type="protein sequence ID" value="KAJ3438945.1"/>
    <property type="molecule type" value="Genomic_DNA"/>
</dbReference>
<reference evidence="1" key="1">
    <citation type="submission" date="2022-08" db="EMBL/GenBank/DDBJ databases">
        <title>Novel sulphate-reducing endosymbionts in the free-living metamonad Anaeramoeba.</title>
        <authorList>
            <person name="Jerlstrom-Hultqvist J."/>
            <person name="Cepicka I."/>
            <person name="Gallot-Lavallee L."/>
            <person name="Salas-Leiva D."/>
            <person name="Curtis B.A."/>
            <person name="Zahonova K."/>
            <person name="Pipaliya S."/>
            <person name="Dacks J."/>
            <person name="Roger A.J."/>
        </authorList>
    </citation>
    <scope>NUCLEOTIDE SEQUENCE</scope>
    <source>
        <strain evidence="1">Busselton2</strain>
    </source>
</reference>
<accession>A0AAV7ZEX8</accession>
<dbReference type="Gene3D" id="2.40.160.10">
    <property type="entry name" value="Porin"/>
    <property type="match status" value="1"/>
</dbReference>
<dbReference type="Proteomes" id="UP001146793">
    <property type="component" value="Unassembled WGS sequence"/>
</dbReference>
<name>A0AAV7ZEX8_9EUKA</name>
<dbReference type="InterPro" id="IPR023614">
    <property type="entry name" value="Porin_dom_sf"/>
</dbReference>
<dbReference type="AlphaFoldDB" id="A0AAV7ZEX8"/>
<organism evidence="1 2">
    <name type="scientific">Anaeramoeba flamelloides</name>
    <dbReference type="NCBI Taxonomy" id="1746091"/>
    <lineage>
        <taxon>Eukaryota</taxon>
        <taxon>Metamonada</taxon>
        <taxon>Anaeramoebidae</taxon>
        <taxon>Anaeramoeba</taxon>
    </lineage>
</organism>
<proteinExistence type="predicted"/>
<evidence type="ECO:0000313" key="1">
    <source>
        <dbReference type="EMBL" id="KAJ3438945.1"/>
    </source>
</evidence>